<gene>
    <name evidence="2" type="ORF">HDF16_001881</name>
</gene>
<accession>A0A7W8E387</accession>
<name>A0A7W8E387_9BACT</name>
<dbReference type="AlphaFoldDB" id="A0A7W8E387"/>
<dbReference type="EMBL" id="JACHIP010000002">
    <property type="protein sequence ID" value="MBB5057196.1"/>
    <property type="molecule type" value="Genomic_DNA"/>
</dbReference>
<comment type="caution">
    <text evidence="2">The sequence shown here is derived from an EMBL/GenBank/DDBJ whole genome shotgun (WGS) entry which is preliminary data.</text>
</comment>
<keyword evidence="1" id="KW-1133">Transmembrane helix</keyword>
<sequence>MGMQTNGAAQTSHGTVGANAGSTTLFGVPIGDLGWFASLLMGTATAFAAFFAATFAGIVFIMVWNSTGHGTLDYSFSYMRLGVPVGVLVLVVSLGYLGSLWVRRMTRSA</sequence>
<organism evidence="2 3">
    <name type="scientific">Granulicella aggregans</name>
    <dbReference type="NCBI Taxonomy" id="474949"/>
    <lineage>
        <taxon>Bacteria</taxon>
        <taxon>Pseudomonadati</taxon>
        <taxon>Acidobacteriota</taxon>
        <taxon>Terriglobia</taxon>
        <taxon>Terriglobales</taxon>
        <taxon>Acidobacteriaceae</taxon>
        <taxon>Granulicella</taxon>
    </lineage>
</organism>
<keyword evidence="3" id="KW-1185">Reference proteome</keyword>
<proteinExistence type="predicted"/>
<evidence type="ECO:0000313" key="3">
    <source>
        <dbReference type="Proteomes" id="UP000540989"/>
    </source>
</evidence>
<keyword evidence="1" id="KW-0812">Transmembrane</keyword>
<evidence type="ECO:0000256" key="1">
    <source>
        <dbReference type="SAM" id="Phobius"/>
    </source>
</evidence>
<dbReference type="Proteomes" id="UP000540989">
    <property type="component" value="Unassembled WGS sequence"/>
</dbReference>
<keyword evidence="1" id="KW-0472">Membrane</keyword>
<feature type="transmembrane region" description="Helical" evidence="1">
    <location>
        <begin position="39"/>
        <end position="63"/>
    </location>
</feature>
<feature type="transmembrane region" description="Helical" evidence="1">
    <location>
        <begin position="83"/>
        <end position="102"/>
    </location>
</feature>
<protein>
    <submittedName>
        <fullName evidence="2">Putative membrane protein YphA (DoxX/SURF4 family)</fullName>
    </submittedName>
</protein>
<reference evidence="2 3" key="1">
    <citation type="submission" date="2020-08" db="EMBL/GenBank/DDBJ databases">
        <title>Genomic Encyclopedia of Type Strains, Phase IV (KMG-V): Genome sequencing to study the core and pangenomes of soil and plant-associated prokaryotes.</title>
        <authorList>
            <person name="Whitman W."/>
        </authorList>
    </citation>
    <scope>NUCLEOTIDE SEQUENCE [LARGE SCALE GENOMIC DNA]</scope>
    <source>
        <strain evidence="2 3">M8UP14</strain>
    </source>
</reference>
<dbReference type="RefSeq" id="WP_246408915.1">
    <property type="nucleotide sequence ID" value="NZ_JACHIP010000002.1"/>
</dbReference>
<evidence type="ECO:0000313" key="2">
    <source>
        <dbReference type="EMBL" id="MBB5057196.1"/>
    </source>
</evidence>